<keyword evidence="2" id="KW-1185">Reference proteome</keyword>
<sequence>MSAPLKRWLLRLALAGVLALVFLAYLRPDFMFDLANRFTLCF</sequence>
<evidence type="ECO:0000313" key="2">
    <source>
        <dbReference type="Proteomes" id="UP000199470"/>
    </source>
</evidence>
<dbReference type="EMBL" id="FOTW01000017">
    <property type="protein sequence ID" value="SFM32126.1"/>
    <property type="molecule type" value="Genomic_DNA"/>
</dbReference>
<proteinExistence type="predicted"/>
<protein>
    <submittedName>
        <fullName evidence="1">Uncharacterized protein</fullName>
    </submittedName>
</protein>
<name>A0A1I4PWZ7_9BURK</name>
<organism evidence="1 2">
    <name type="scientific">Rugamonas rubra</name>
    <dbReference type="NCBI Taxonomy" id="758825"/>
    <lineage>
        <taxon>Bacteria</taxon>
        <taxon>Pseudomonadati</taxon>
        <taxon>Pseudomonadota</taxon>
        <taxon>Betaproteobacteria</taxon>
        <taxon>Burkholderiales</taxon>
        <taxon>Oxalobacteraceae</taxon>
        <taxon>Telluria group</taxon>
        <taxon>Rugamonas</taxon>
    </lineage>
</organism>
<gene>
    <name evidence="1" type="ORF">SAMN02982985_03661</name>
</gene>
<dbReference type="Proteomes" id="UP000199470">
    <property type="component" value="Unassembled WGS sequence"/>
</dbReference>
<dbReference type="RefSeq" id="WP_281249366.1">
    <property type="nucleotide sequence ID" value="NZ_FOTW01000017.1"/>
</dbReference>
<dbReference type="AlphaFoldDB" id="A0A1I4PWZ7"/>
<accession>A0A1I4PWZ7</accession>
<evidence type="ECO:0000313" key="1">
    <source>
        <dbReference type="EMBL" id="SFM32126.1"/>
    </source>
</evidence>
<reference evidence="1 2" key="1">
    <citation type="submission" date="2016-10" db="EMBL/GenBank/DDBJ databases">
        <authorList>
            <person name="de Groot N.N."/>
        </authorList>
    </citation>
    <scope>NUCLEOTIDE SEQUENCE [LARGE SCALE GENOMIC DNA]</scope>
    <source>
        <strain evidence="1 2">ATCC 43154</strain>
    </source>
</reference>